<evidence type="ECO:0000313" key="2">
    <source>
        <dbReference type="EMBL" id="PNP79545.1"/>
    </source>
</evidence>
<evidence type="ECO:0000256" key="1">
    <source>
        <dbReference type="SAM" id="Phobius"/>
    </source>
</evidence>
<sequence>MAISNLLTSLSLVRRKEVEELPDAYTTYIILGICSGVSLCIMIIWSIVICCRRRRLNDIEEGHELSTIEVRPR</sequence>
<dbReference type="OrthoDB" id="5074476at2759"/>
<accession>A0A2K0WB76</accession>
<organism evidence="2 3">
    <name type="scientific">Gibberella nygamai</name>
    <name type="common">Bean root rot disease fungus</name>
    <name type="synonym">Fusarium nygamai</name>
    <dbReference type="NCBI Taxonomy" id="42673"/>
    <lineage>
        <taxon>Eukaryota</taxon>
        <taxon>Fungi</taxon>
        <taxon>Dikarya</taxon>
        <taxon>Ascomycota</taxon>
        <taxon>Pezizomycotina</taxon>
        <taxon>Sordariomycetes</taxon>
        <taxon>Hypocreomycetidae</taxon>
        <taxon>Hypocreales</taxon>
        <taxon>Nectriaceae</taxon>
        <taxon>Fusarium</taxon>
        <taxon>Fusarium fujikuroi species complex</taxon>
    </lineage>
</organism>
<protein>
    <submittedName>
        <fullName evidence="2">Uncharacterized protein</fullName>
    </submittedName>
</protein>
<comment type="caution">
    <text evidence="2">The sequence shown here is derived from an EMBL/GenBank/DDBJ whole genome shotgun (WGS) entry which is preliminary data.</text>
</comment>
<keyword evidence="1" id="KW-0472">Membrane</keyword>
<gene>
    <name evidence="2" type="ORF">FNYG_07161</name>
</gene>
<dbReference type="EMBL" id="MTQA01000090">
    <property type="protein sequence ID" value="PNP79545.1"/>
    <property type="molecule type" value="Genomic_DNA"/>
</dbReference>
<keyword evidence="3" id="KW-1185">Reference proteome</keyword>
<keyword evidence="1" id="KW-0812">Transmembrane</keyword>
<reference evidence="2 3" key="1">
    <citation type="submission" date="2017-06" db="EMBL/GenBank/DDBJ databases">
        <title>Genome of Fusarium nygamai isolate CS10214.</title>
        <authorList>
            <person name="Gardiner D.M."/>
            <person name="Obanor F."/>
            <person name="Kazan K."/>
        </authorList>
    </citation>
    <scope>NUCLEOTIDE SEQUENCE [LARGE SCALE GENOMIC DNA]</scope>
    <source>
        <strain evidence="2 3">CS10214</strain>
    </source>
</reference>
<evidence type="ECO:0000313" key="3">
    <source>
        <dbReference type="Proteomes" id="UP000236664"/>
    </source>
</evidence>
<name>A0A2K0WB76_GIBNY</name>
<feature type="transmembrane region" description="Helical" evidence="1">
    <location>
        <begin position="25"/>
        <end position="48"/>
    </location>
</feature>
<dbReference type="Proteomes" id="UP000236664">
    <property type="component" value="Unassembled WGS sequence"/>
</dbReference>
<dbReference type="AlphaFoldDB" id="A0A2K0WB76"/>
<proteinExistence type="predicted"/>
<keyword evidence="1" id="KW-1133">Transmembrane helix</keyword>